<evidence type="ECO:0000256" key="1">
    <source>
        <dbReference type="ARBA" id="ARBA00007768"/>
    </source>
</evidence>
<dbReference type="Proteomes" id="UP001607302">
    <property type="component" value="Unassembled WGS sequence"/>
</dbReference>
<comment type="caution">
    <text evidence="3">The sequence shown here is derived from an EMBL/GenBank/DDBJ whole genome shotgun (WGS) entry which is preliminary data.</text>
</comment>
<reference evidence="3 4" key="1">
    <citation type="journal article" date="2024" name="Ann. Entomol. Soc. Am.">
        <title>Genomic analyses of the southern and eastern yellowjacket wasps (Hymenoptera: Vespidae) reveal evolutionary signatures of social life.</title>
        <authorList>
            <person name="Catto M.A."/>
            <person name="Caine P.B."/>
            <person name="Orr S.E."/>
            <person name="Hunt B.G."/>
            <person name="Goodisman M.A.D."/>
        </authorList>
    </citation>
    <scope>NUCLEOTIDE SEQUENCE [LARGE SCALE GENOMIC DNA]</scope>
    <source>
        <strain evidence="3">233</strain>
        <tissue evidence="3">Head and thorax</tissue>
    </source>
</reference>
<dbReference type="Gene3D" id="3.20.20.380">
    <property type="entry name" value="Copper homeostasis (CutC) domain"/>
    <property type="match status" value="1"/>
</dbReference>
<dbReference type="FunFam" id="3.20.20.380:FF:000001">
    <property type="entry name" value="Copper homeostasis protein CutC"/>
    <property type="match status" value="1"/>
</dbReference>
<protein>
    <recommendedName>
        <fullName evidence="2">Copper homeostasis protein cutC homolog</fullName>
    </recommendedName>
</protein>
<organism evidence="3 4">
    <name type="scientific">Vespula squamosa</name>
    <name type="common">Southern yellow jacket</name>
    <name type="synonym">Wasp</name>
    <dbReference type="NCBI Taxonomy" id="30214"/>
    <lineage>
        <taxon>Eukaryota</taxon>
        <taxon>Metazoa</taxon>
        <taxon>Ecdysozoa</taxon>
        <taxon>Arthropoda</taxon>
        <taxon>Hexapoda</taxon>
        <taxon>Insecta</taxon>
        <taxon>Pterygota</taxon>
        <taxon>Neoptera</taxon>
        <taxon>Endopterygota</taxon>
        <taxon>Hymenoptera</taxon>
        <taxon>Apocrita</taxon>
        <taxon>Aculeata</taxon>
        <taxon>Vespoidea</taxon>
        <taxon>Vespidae</taxon>
        <taxon>Vespinae</taxon>
        <taxon>Vespula</taxon>
    </lineage>
</organism>
<proteinExistence type="inferred from homology"/>
<keyword evidence="4" id="KW-1185">Reference proteome</keyword>
<dbReference type="HAMAP" id="MF_00795">
    <property type="entry name" value="CutC"/>
    <property type="match status" value="1"/>
</dbReference>
<dbReference type="EMBL" id="JAUDFV010000154">
    <property type="protein sequence ID" value="KAL2716521.1"/>
    <property type="molecule type" value="Genomic_DNA"/>
</dbReference>
<dbReference type="PANTHER" id="PTHR12598">
    <property type="entry name" value="COPPER HOMEOSTASIS PROTEIN CUTC"/>
    <property type="match status" value="1"/>
</dbReference>
<evidence type="ECO:0000256" key="2">
    <source>
        <dbReference type="ARBA" id="ARBA00019014"/>
    </source>
</evidence>
<evidence type="ECO:0000313" key="3">
    <source>
        <dbReference type="EMBL" id="KAL2716521.1"/>
    </source>
</evidence>
<gene>
    <name evidence="3" type="ORF">V1478_014197</name>
</gene>
<accession>A0ABD2A7D6</accession>
<sequence length="322" mass="36662">MCKKVEGTPLSIMSNSSITPDNILDIKLKIGIDEFHATARKKRQITENERNRFRMGTAEEDYVMVTDINMEASRMGLEICVDTFESARNAILGGATRLELCSALSEGGLTPSVGFVARVRKLYTVYNYIQFYVMLRVRSGNFIYSREEMDIMLYDLKTIKDLKLADGFVFGALTKDREIDTLYCTEIILAAKPLPVTFHRAFDEIRQDPLETIQLLMSLGIRRILSSGREDTAEKGVNVLKMMHEHVKYPMSIMAGCGITPDNISYIKLKTGINEFHASARKKRQLTENERNRFRMGTAEEDSVMVTDVNTVRKMHKIIFPS</sequence>
<name>A0ABD2A7D6_VESSQ</name>
<dbReference type="InterPro" id="IPR036822">
    <property type="entry name" value="CutC-like_dom_sf"/>
</dbReference>
<dbReference type="PANTHER" id="PTHR12598:SF0">
    <property type="entry name" value="COPPER HOMEOSTASIS PROTEIN CUTC HOMOLOG"/>
    <property type="match status" value="1"/>
</dbReference>
<evidence type="ECO:0000313" key="4">
    <source>
        <dbReference type="Proteomes" id="UP001607302"/>
    </source>
</evidence>
<comment type="similarity">
    <text evidence="1">Belongs to the CutC family.</text>
</comment>
<dbReference type="AlphaFoldDB" id="A0ABD2A7D6"/>
<dbReference type="Pfam" id="PF03932">
    <property type="entry name" value="CutC"/>
    <property type="match status" value="1"/>
</dbReference>
<dbReference type="InterPro" id="IPR005627">
    <property type="entry name" value="CutC-like"/>
</dbReference>
<dbReference type="SUPFAM" id="SSF110395">
    <property type="entry name" value="CutC-like"/>
    <property type="match status" value="1"/>
</dbReference>